<feature type="domain" description="HTH deoR-type" evidence="5">
    <location>
        <begin position="15"/>
        <end position="70"/>
    </location>
</feature>
<dbReference type="InterPro" id="IPR036388">
    <property type="entry name" value="WH-like_DNA-bd_sf"/>
</dbReference>
<dbReference type="InterPro" id="IPR050313">
    <property type="entry name" value="Carb_Metab_HTH_regulators"/>
</dbReference>
<dbReference type="PANTHER" id="PTHR30363">
    <property type="entry name" value="HTH-TYPE TRANSCRIPTIONAL REGULATOR SRLR-RELATED"/>
    <property type="match status" value="1"/>
</dbReference>
<reference evidence="7" key="1">
    <citation type="submission" date="2023-08" db="EMBL/GenBank/DDBJ databases">
        <title>Rhodospirillaceae gen. nov., a novel taxon isolated from the Yangtze River Yuezi River estuary sludge.</title>
        <authorList>
            <person name="Ruan L."/>
        </authorList>
    </citation>
    <scope>NUCLEOTIDE SEQUENCE [LARGE SCALE GENOMIC DNA]</scope>
    <source>
        <strain evidence="7">R-7</strain>
    </source>
</reference>
<dbReference type="RefSeq" id="WP_379954669.1">
    <property type="nucleotide sequence ID" value="NZ_JAUYVI010000002.1"/>
</dbReference>
<comment type="caution">
    <text evidence="6">The sequence shown here is derived from an EMBL/GenBank/DDBJ whole genome shotgun (WGS) entry which is preliminary data.</text>
</comment>
<evidence type="ECO:0000313" key="6">
    <source>
        <dbReference type="EMBL" id="MDQ7247268.1"/>
    </source>
</evidence>
<proteinExistence type="predicted"/>
<accession>A0ABU0YKK4</accession>
<keyword evidence="1" id="KW-0678">Repressor</keyword>
<keyword evidence="3 6" id="KW-0238">DNA-binding</keyword>
<dbReference type="Pfam" id="PF00455">
    <property type="entry name" value="DeoRC"/>
    <property type="match status" value="1"/>
</dbReference>
<dbReference type="InterPro" id="IPR014036">
    <property type="entry name" value="DeoR-like_C"/>
</dbReference>
<organism evidence="6 7">
    <name type="scientific">Dongia sedimenti</name>
    <dbReference type="NCBI Taxonomy" id="3064282"/>
    <lineage>
        <taxon>Bacteria</taxon>
        <taxon>Pseudomonadati</taxon>
        <taxon>Pseudomonadota</taxon>
        <taxon>Alphaproteobacteria</taxon>
        <taxon>Rhodospirillales</taxon>
        <taxon>Dongiaceae</taxon>
        <taxon>Dongia</taxon>
    </lineage>
</organism>
<dbReference type="Gene3D" id="3.40.50.1360">
    <property type="match status" value="1"/>
</dbReference>
<keyword evidence="7" id="KW-1185">Reference proteome</keyword>
<dbReference type="SMART" id="SM01134">
    <property type="entry name" value="DeoRC"/>
    <property type="match status" value="1"/>
</dbReference>
<dbReference type="PANTHER" id="PTHR30363:SF4">
    <property type="entry name" value="GLYCEROL-3-PHOSPHATE REGULON REPRESSOR"/>
    <property type="match status" value="1"/>
</dbReference>
<evidence type="ECO:0000256" key="3">
    <source>
        <dbReference type="ARBA" id="ARBA00023125"/>
    </source>
</evidence>
<dbReference type="Pfam" id="PF08220">
    <property type="entry name" value="HTH_DeoR"/>
    <property type="match status" value="1"/>
</dbReference>
<evidence type="ECO:0000256" key="1">
    <source>
        <dbReference type="ARBA" id="ARBA00022491"/>
    </source>
</evidence>
<dbReference type="PRINTS" id="PR00037">
    <property type="entry name" value="HTHLACR"/>
</dbReference>
<evidence type="ECO:0000313" key="7">
    <source>
        <dbReference type="Proteomes" id="UP001230156"/>
    </source>
</evidence>
<dbReference type="SUPFAM" id="SSF100950">
    <property type="entry name" value="NagB/RpiA/CoA transferase-like"/>
    <property type="match status" value="1"/>
</dbReference>
<keyword evidence="2" id="KW-0805">Transcription regulation</keyword>
<gene>
    <name evidence="6" type="ORF">Q8A70_06305</name>
</gene>
<dbReference type="InterPro" id="IPR037171">
    <property type="entry name" value="NagB/RpiA_transferase-like"/>
</dbReference>
<dbReference type="SUPFAM" id="SSF46785">
    <property type="entry name" value="Winged helix' DNA-binding domain"/>
    <property type="match status" value="1"/>
</dbReference>
<keyword evidence="4" id="KW-0804">Transcription</keyword>
<dbReference type="PROSITE" id="PS51000">
    <property type="entry name" value="HTH_DEOR_2"/>
    <property type="match status" value="1"/>
</dbReference>
<dbReference type="EMBL" id="JAUYVI010000002">
    <property type="protein sequence ID" value="MDQ7247268.1"/>
    <property type="molecule type" value="Genomic_DNA"/>
</dbReference>
<evidence type="ECO:0000256" key="2">
    <source>
        <dbReference type="ARBA" id="ARBA00023015"/>
    </source>
</evidence>
<dbReference type="InterPro" id="IPR018356">
    <property type="entry name" value="Tscrpt_reg_HTH_DeoR_CS"/>
</dbReference>
<protein>
    <submittedName>
        <fullName evidence="6">DeoR/GlpR family DNA-binding transcription regulator</fullName>
    </submittedName>
</protein>
<dbReference type="InterPro" id="IPR036390">
    <property type="entry name" value="WH_DNA-bd_sf"/>
</dbReference>
<dbReference type="GO" id="GO:0003677">
    <property type="term" value="F:DNA binding"/>
    <property type="evidence" value="ECO:0007669"/>
    <property type="project" value="UniProtKB-KW"/>
</dbReference>
<dbReference type="Gene3D" id="1.10.10.10">
    <property type="entry name" value="Winged helix-like DNA-binding domain superfamily/Winged helix DNA-binding domain"/>
    <property type="match status" value="1"/>
</dbReference>
<sequence>MIESDQLSVLSNLRLNDRQGQLLEQLRRHRSATIAALAKELDVSTETVRRDVRWLAAKGLVAKSHGSVAWPDRREDRPLERRLLVNMPAKQAIAAAVAREIADGESLLIDTASTNIYVAEALQGHRGLTAITNSAPIAQRLSQGQGSKVLLAGGEVRADDSAAFGPSTLAFLEQFQVDTAIISAAAINAEIGVMDNHLCEAEVCQALVRHAHRVILAADQTKFSAQGLVVACKFADIDLLITDAPPPAELAKRLEAADVEVQIAG</sequence>
<evidence type="ECO:0000259" key="5">
    <source>
        <dbReference type="PROSITE" id="PS51000"/>
    </source>
</evidence>
<dbReference type="SMART" id="SM00420">
    <property type="entry name" value="HTH_DEOR"/>
    <property type="match status" value="1"/>
</dbReference>
<evidence type="ECO:0000256" key="4">
    <source>
        <dbReference type="ARBA" id="ARBA00023163"/>
    </source>
</evidence>
<dbReference type="PROSITE" id="PS00894">
    <property type="entry name" value="HTH_DEOR_1"/>
    <property type="match status" value="1"/>
</dbReference>
<dbReference type="InterPro" id="IPR001034">
    <property type="entry name" value="DeoR_HTH"/>
</dbReference>
<name>A0ABU0YKK4_9PROT</name>
<dbReference type="Proteomes" id="UP001230156">
    <property type="component" value="Unassembled WGS sequence"/>
</dbReference>